<evidence type="ECO:0000313" key="1">
    <source>
        <dbReference type="EMBL" id="KOF73363.1"/>
    </source>
</evidence>
<accession>A0A0L8G910</accession>
<organism evidence="1">
    <name type="scientific">Octopus bimaculoides</name>
    <name type="common">California two-spotted octopus</name>
    <dbReference type="NCBI Taxonomy" id="37653"/>
    <lineage>
        <taxon>Eukaryota</taxon>
        <taxon>Metazoa</taxon>
        <taxon>Spiralia</taxon>
        <taxon>Lophotrochozoa</taxon>
        <taxon>Mollusca</taxon>
        <taxon>Cephalopoda</taxon>
        <taxon>Coleoidea</taxon>
        <taxon>Octopodiformes</taxon>
        <taxon>Octopoda</taxon>
        <taxon>Incirrata</taxon>
        <taxon>Octopodidae</taxon>
        <taxon>Octopus</taxon>
    </lineage>
</organism>
<reference evidence="1" key="1">
    <citation type="submission" date="2015-07" db="EMBL/GenBank/DDBJ databases">
        <title>MeaNS - Measles Nucleotide Surveillance Program.</title>
        <authorList>
            <person name="Tran T."/>
            <person name="Druce J."/>
        </authorList>
    </citation>
    <scope>NUCLEOTIDE SEQUENCE</scope>
    <source>
        <strain evidence="1">UCB-OBI-ISO-001</strain>
        <tissue evidence="1">Gonad</tissue>
    </source>
</reference>
<sequence length="65" mass="7534">MLVFYVVHNIHNFGSNRGYLLTSGLLQCPKTSCCCCLILHLTAHDVKYYCLESFPKCLIYMEKEK</sequence>
<dbReference type="EMBL" id="KQ423188">
    <property type="protein sequence ID" value="KOF73363.1"/>
    <property type="molecule type" value="Genomic_DNA"/>
</dbReference>
<gene>
    <name evidence="1" type="ORF">OCBIM_22037975mg</name>
</gene>
<proteinExistence type="predicted"/>
<protein>
    <submittedName>
        <fullName evidence="1">Uncharacterized protein</fullName>
    </submittedName>
</protein>
<dbReference type="AlphaFoldDB" id="A0A0L8G910"/>
<name>A0A0L8G910_OCTBM</name>